<sequence>MDHDFPTKETHGHCHIKVRIADMRDICALINIALAIQSGIRYFELMQRILRSIRILGCPHVLPAVSCQYHLLPPKLVLGLMKDFGVAKLVLGLVLGSSLSENFLRETLRGAAARESSICIFVLKSSK</sequence>
<name>A0ABD1X611_9LAMI</name>
<dbReference type="Proteomes" id="UP001604277">
    <property type="component" value="Unassembled WGS sequence"/>
</dbReference>
<comment type="caution">
    <text evidence="1">The sequence shown here is derived from an EMBL/GenBank/DDBJ whole genome shotgun (WGS) entry which is preliminary data.</text>
</comment>
<organism evidence="1 2">
    <name type="scientific">Forsythia ovata</name>
    <dbReference type="NCBI Taxonomy" id="205694"/>
    <lineage>
        <taxon>Eukaryota</taxon>
        <taxon>Viridiplantae</taxon>
        <taxon>Streptophyta</taxon>
        <taxon>Embryophyta</taxon>
        <taxon>Tracheophyta</taxon>
        <taxon>Spermatophyta</taxon>
        <taxon>Magnoliopsida</taxon>
        <taxon>eudicotyledons</taxon>
        <taxon>Gunneridae</taxon>
        <taxon>Pentapetalae</taxon>
        <taxon>asterids</taxon>
        <taxon>lamiids</taxon>
        <taxon>Lamiales</taxon>
        <taxon>Oleaceae</taxon>
        <taxon>Forsythieae</taxon>
        <taxon>Forsythia</taxon>
    </lineage>
</organism>
<protein>
    <submittedName>
        <fullName evidence="1">Uncharacterized protein</fullName>
    </submittedName>
</protein>
<gene>
    <name evidence="1" type="ORF">Fot_02148</name>
</gene>
<reference evidence="2" key="1">
    <citation type="submission" date="2024-07" db="EMBL/GenBank/DDBJ databases">
        <title>Two chromosome-level genome assemblies of Korean endemic species Abeliophyllum distichum and Forsythia ovata (Oleaceae).</title>
        <authorList>
            <person name="Jang H."/>
        </authorList>
    </citation>
    <scope>NUCLEOTIDE SEQUENCE [LARGE SCALE GENOMIC DNA]</scope>
</reference>
<accession>A0ABD1X611</accession>
<dbReference type="EMBL" id="JBFOLJ010000001">
    <property type="protein sequence ID" value="KAL2557409.1"/>
    <property type="molecule type" value="Genomic_DNA"/>
</dbReference>
<evidence type="ECO:0000313" key="1">
    <source>
        <dbReference type="EMBL" id="KAL2557409.1"/>
    </source>
</evidence>
<proteinExistence type="predicted"/>
<keyword evidence="2" id="KW-1185">Reference proteome</keyword>
<dbReference type="AlphaFoldDB" id="A0ABD1X611"/>
<evidence type="ECO:0000313" key="2">
    <source>
        <dbReference type="Proteomes" id="UP001604277"/>
    </source>
</evidence>